<dbReference type="AlphaFoldDB" id="A0A9D2E3F2"/>
<dbReference type="InterPro" id="IPR001091">
    <property type="entry name" value="RM_Methyltransferase"/>
</dbReference>
<comment type="similarity">
    <text evidence="1 5">Belongs to the N(4)/N(6)-methyltransferase family.</text>
</comment>
<organism evidence="7 8">
    <name type="scientific">Candidatus Allofournierella merdipullorum</name>
    <dbReference type="NCBI Taxonomy" id="2838595"/>
    <lineage>
        <taxon>Bacteria</taxon>
        <taxon>Bacillati</taxon>
        <taxon>Bacillota</taxon>
        <taxon>Clostridia</taxon>
        <taxon>Eubacteriales</taxon>
        <taxon>Oscillospiraceae</taxon>
        <taxon>Allofournierella</taxon>
    </lineage>
</organism>
<feature type="domain" description="DNA methylase N-4/N-6" evidence="6">
    <location>
        <begin position="50"/>
        <end position="173"/>
    </location>
</feature>
<keyword evidence="4" id="KW-0680">Restriction system</keyword>
<comment type="caution">
    <text evidence="7">The sequence shown here is derived from an EMBL/GenBank/DDBJ whole genome shotgun (WGS) entry which is preliminary data.</text>
</comment>
<dbReference type="InterPro" id="IPR002941">
    <property type="entry name" value="DNA_methylase_N4/N6"/>
</dbReference>
<dbReference type="SUPFAM" id="SSF53335">
    <property type="entry name" value="S-adenosyl-L-methionine-dependent methyltransferases"/>
    <property type="match status" value="1"/>
</dbReference>
<dbReference type="GO" id="GO:0032259">
    <property type="term" value="P:methylation"/>
    <property type="evidence" value="ECO:0007669"/>
    <property type="project" value="UniProtKB-KW"/>
</dbReference>
<reference evidence="7" key="1">
    <citation type="journal article" date="2021" name="PeerJ">
        <title>Extensive microbial diversity within the chicken gut microbiome revealed by metagenomics and culture.</title>
        <authorList>
            <person name="Gilroy R."/>
            <person name="Ravi A."/>
            <person name="Getino M."/>
            <person name="Pursley I."/>
            <person name="Horton D.L."/>
            <person name="Alikhan N.F."/>
            <person name="Baker D."/>
            <person name="Gharbi K."/>
            <person name="Hall N."/>
            <person name="Watson M."/>
            <person name="Adriaenssens E.M."/>
            <person name="Foster-Nyarko E."/>
            <person name="Jarju S."/>
            <person name="Secka A."/>
            <person name="Antonio M."/>
            <person name="Oren A."/>
            <person name="Chaudhuri R.R."/>
            <person name="La Ragione R."/>
            <person name="Hildebrand F."/>
            <person name="Pallen M.J."/>
        </authorList>
    </citation>
    <scope>NUCLEOTIDE SEQUENCE</scope>
    <source>
        <strain evidence="7">ChiGjej4B4-18154</strain>
    </source>
</reference>
<evidence type="ECO:0000256" key="1">
    <source>
        <dbReference type="ARBA" id="ARBA00006594"/>
    </source>
</evidence>
<dbReference type="CDD" id="cd02440">
    <property type="entry name" value="AdoMet_MTases"/>
    <property type="match status" value="1"/>
</dbReference>
<protein>
    <recommendedName>
        <fullName evidence="5">Methyltransferase</fullName>
        <ecNumber evidence="5">2.1.1.-</ecNumber>
    </recommendedName>
</protein>
<dbReference type="Proteomes" id="UP000824035">
    <property type="component" value="Unassembled WGS sequence"/>
</dbReference>
<evidence type="ECO:0000313" key="8">
    <source>
        <dbReference type="Proteomes" id="UP000824035"/>
    </source>
</evidence>
<evidence type="ECO:0000256" key="2">
    <source>
        <dbReference type="ARBA" id="ARBA00022603"/>
    </source>
</evidence>
<dbReference type="EC" id="2.1.1.-" evidence="5"/>
<proteinExistence type="inferred from homology"/>
<sequence>MMPLSKTNELNLIMNENAKLTVEHSGGDGWTILHGDMLSIVKAFKPGIFDAVITDPPYASGGAKPSEKNRTTNQKYSSMKADKALPDFDGDQKDQRSWTRWCAEWLSDVRRACKPGAVLVVFIDWRMAPCLSDAIQWAGWIWRGQIVWDKQVSRPQRGRFRQQSEYALWASNGPLPMDRPVGCLPGVFRYNNPTNRIHVTEKPLQLMRDVVQICVPGGRILDPFAGAGTTILAAVKEGYEAVGIEVTDAYYKLGSDRVRFALQPQESETEPAE</sequence>
<feature type="domain" description="DNA methylase N-4/N-6" evidence="6">
    <location>
        <begin position="191"/>
        <end position="253"/>
    </location>
</feature>
<dbReference type="PRINTS" id="PR00508">
    <property type="entry name" value="S21N4MTFRASE"/>
</dbReference>
<dbReference type="Pfam" id="PF01555">
    <property type="entry name" value="N6_N4_Mtase"/>
    <property type="match status" value="2"/>
</dbReference>
<dbReference type="Gene3D" id="3.40.50.150">
    <property type="entry name" value="Vaccinia Virus protein VP39"/>
    <property type="match status" value="1"/>
</dbReference>
<dbReference type="InterPro" id="IPR002052">
    <property type="entry name" value="DNA_methylase_N6_adenine_CS"/>
</dbReference>
<evidence type="ECO:0000256" key="3">
    <source>
        <dbReference type="ARBA" id="ARBA00022679"/>
    </source>
</evidence>
<keyword evidence="2" id="KW-0489">Methyltransferase</keyword>
<evidence type="ECO:0000259" key="6">
    <source>
        <dbReference type="Pfam" id="PF01555"/>
    </source>
</evidence>
<evidence type="ECO:0000256" key="5">
    <source>
        <dbReference type="RuleBase" id="RU362026"/>
    </source>
</evidence>
<dbReference type="EMBL" id="DXBV01000021">
    <property type="protein sequence ID" value="HIZ30060.1"/>
    <property type="molecule type" value="Genomic_DNA"/>
</dbReference>
<dbReference type="PROSITE" id="PS00092">
    <property type="entry name" value="N6_MTASE"/>
    <property type="match status" value="1"/>
</dbReference>
<dbReference type="InterPro" id="IPR029063">
    <property type="entry name" value="SAM-dependent_MTases_sf"/>
</dbReference>
<evidence type="ECO:0000313" key="7">
    <source>
        <dbReference type="EMBL" id="HIZ30060.1"/>
    </source>
</evidence>
<accession>A0A9D2E3F2</accession>
<evidence type="ECO:0000256" key="4">
    <source>
        <dbReference type="ARBA" id="ARBA00022747"/>
    </source>
</evidence>
<name>A0A9D2E3F2_9FIRM</name>
<dbReference type="GO" id="GO:0008170">
    <property type="term" value="F:N-methyltransferase activity"/>
    <property type="evidence" value="ECO:0007669"/>
    <property type="project" value="InterPro"/>
</dbReference>
<dbReference type="GO" id="GO:0003677">
    <property type="term" value="F:DNA binding"/>
    <property type="evidence" value="ECO:0007669"/>
    <property type="project" value="InterPro"/>
</dbReference>
<keyword evidence="3" id="KW-0808">Transferase</keyword>
<dbReference type="GO" id="GO:0009307">
    <property type="term" value="P:DNA restriction-modification system"/>
    <property type="evidence" value="ECO:0007669"/>
    <property type="project" value="UniProtKB-KW"/>
</dbReference>
<gene>
    <name evidence="7" type="ORF">H9813_02350</name>
</gene>
<reference evidence="7" key="2">
    <citation type="submission" date="2021-04" db="EMBL/GenBank/DDBJ databases">
        <authorList>
            <person name="Gilroy R."/>
        </authorList>
    </citation>
    <scope>NUCLEOTIDE SEQUENCE</scope>
    <source>
        <strain evidence="7">ChiGjej4B4-18154</strain>
    </source>
</reference>